<dbReference type="InterPro" id="IPR037682">
    <property type="entry name" value="TonB_C"/>
</dbReference>
<evidence type="ECO:0000313" key="3">
    <source>
        <dbReference type="Proteomes" id="UP000546007"/>
    </source>
</evidence>
<dbReference type="Gene3D" id="3.30.1150.10">
    <property type="match status" value="1"/>
</dbReference>
<dbReference type="GeneID" id="93101230"/>
<gene>
    <name evidence="2" type="ORF">GGR14_000780</name>
</gene>
<dbReference type="RefSeq" id="WP_124317074.1">
    <property type="nucleotide sequence ID" value="NZ_AP028155.1"/>
</dbReference>
<dbReference type="SUPFAM" id="SSF74653">
    <property type="entry name" value="TolA/TonB C-terminal domain"/>
    <property type="match status" value="1"/>
</dbReference>
<name>A0A7W6HV69_9BACT</name>
<sequence>MIIRCFVFIFLTFLVNKQGFVLQGGVNAGVDDSTSVHKVGTYPVFDGDINDFVKTHLNYPLQARMDSIEEIVYVRFDVDTLGKTHGHHVIWGKHPDLIREALRVSQLVSFKKTATQNGHPVKMSYVRTTC</sequence>
<feature type="domain" description="TonB C-terminal" evidence="1">
    <location>
        <begin position="56"/>
        <end position="125"/>
    </location>
</feature>
<dbReference type="Pfam" id="PF03544">
    <property type="entry name" value="TonB_C"/>
    <property type="match status" value="1"/>
</dbReference>
<dbReference type="EMBL" id="JACIES010000001">
    <property type="protein sequence ID" value="MBB4025019.1"/>
    <property type="molecule type" value="Genomic_DNA"/>
</dbReference>
<dbReference type="OrthoDB" id="9812355at2"/>
<evidence type="ECO:0000313" key="2">
    <source>
        <dbReference type="EMBL" id="MBB4025019.1"/>
    </source>
</evidence>
<dbReference type="GO" id="GO:0055085">
    <property type="term" value="P:transmembrane transport"/>
    <property type="evidence" value="ECO:0007669"/>
    <property type="project" value="InterPro"/>
</dbReference>
<comment type="caution">
    <text evidence="2">The sequence shown here is derived from an EMBL/GenBank/DDBJ whole genome shotgun (WGS) entry which is preliminary data.</text>
</comment>
<evidence type="ECO:0000259" key="1">
    <source>
        <dbReference type="Pfam" id="PF03544"/>
    </source>
</evidence>
<organism evidence="2 3">
    <name type="scientific">Butyricimonas faecihominis</name>
    <dbReference type="NCBI Taxonomy" id="1472416"/>
    <lineage>
        <taxon>Bacteria</taxon>
        <taxon>Pseudomonadati</taxon>
        <taxon>Bacteroidota</taxon>
        <taxon>Bacteroidia</taxon>
        <taxon>Bacteroidales</taxon>
        <taxon>Odoribacteraceae</taxon>
        <taxon>Butyricimonas</taxon>
    </lineage>
</organism>
<dbReference type="Proteomes" id="UP000546007">
    <property type="component" value="Unassembled WGS sequence"/>
</dbReference>
<protein>
    <recommendedName>
        <fullName evidence="1">TonB C-terminal domain-containing protein</fullName>
    </recommendedName>
</protein>
<keyword evidence="3" id="KW-1185">Reference proteome</keyword>
<dbReference type="AlphaFoldDB" id="A0A7W6HV69"/>
<proteinExistence type="predicted"/>
<reference evidence="2 3" key="1">
    <citation type="submission" date="2020-08" db="EMBL/GenBank/DDBJ databases">
        <title>Genomic Encyclopedia of Type Strains, Phase IV (KMG-IV): sequencing the most valuable type-strain genomes for metagenomic binning, comparative biology and taxonomic classification.</title>
        <authorList>
            <person name="Goeker M."/>
        </authorList>
    </citation>
    <scope>NUCLEOTIDE SEQUENCE [LARGE SCALE GENOMIC DNA]</scope>
    <source>
        <strain evidence="2 3">DSM 105721</strain>
    </source>
</reference>
<accession>A0A7W6HV69</accession>